<evidence type="ECO:0000313" key="2">
    <source>
        <dbReference type="EMBL" id="CDW99422.1"/>
    </source>
</evidence>
<keyword evidence="3" id="KW-1185">Reference proteome</keyword>
<dbReference type="EMBL" id="CCFA01004666">
    <property type="protein sequence ID" value="CDW99422.1"/>
    <property type="molecule type" value="Genomic_DNA"/>
</dbReference>
<evidence type="ECO:0000313" key="3">
    <source>
        <dbReference type="Proteomes" id="UP000242770"/>
    </source>
</evidence>
<feature type="domain" description="Endonuclease/exonuclease/phosphatase" evidence="1">
    <location>
        <begin position="116"/>
        <end position="171"/>
    </location>
</feature>
<protein>
    <recommendedName>
        <fullName evidence="1">Endonuclease/exonuclease/phosphatase domain-containing protein</fullName>
    </recommendedName>
</protein>
<sequence length="186" mass="20453">MKLKCGQKLLQAAPSTRSASFTPGLGDTIPIIHHAVAIQPSPDTSTPSNQIRSSLVHTATAVCVGLAASQRVHSTPTLTEDLSPVEAHTLQFKRQNGHSRFLAFWTNDTQNIKRAFISVYIKPDERGHNASGHTEKVLADIDRMLDSLQPPYELIVAGDFNIHSRLWASTNMAEDVNDPDHQCMPH</sequence>
<accession>A0A0F7S934</accession>
<dbReference type="InterPro" id="IPR036691">
    <property type="entry name" value="Endo/exonu/phosph_ase_sf"/>
</dbReference>
<reference evidence="3" key="1">
    <citation type="submission" date="2014-06" db="EMBL/GenBank/DDBJ databases">
        <authorList>
            <person name="Berkman P.J."/>
        </authorList>
    </citation>
    <scope>NUCLEOTIDE SEQUENCE [LARGE SCALE GENOMIC DNA]</scope>
</reference>
<dbReference type="Gene3D" id="3.60.10.10">
    <property type="entry name" value="Endonuclease/exonuclease/phosphatase"/>
    <property type="match status" value="1"/>
</dbReference>
<proteinExistence type="predicted"/>
<gene>
    <name evidence="2" type="primary">SSCI76610.1</name>
</gene>
<dbReference type="InterPro" id="IPR005135">
    <property type="entry name" value="Endo/exonuclease/phosphatase"/>
</dbReference>
<name>A0A0F7S934_9BASI</name>
<organism evidence="2 3">
    <name type="scientific">Sporisorium scitamineum</name>
    <dbReference type="NCBI Taxonomy" id="49012"/>
    <lineage>
        <taxon>Eukaryota</taxon>
        <taxon>Fungi</taxon>
        <taxon>Dikarya</taxon>
        <taxon>Basidiomycota</taxon>
        <taxon>Ustilaginomycotina</taxon>
        <taxon>Ustilaginomycetes</taxon>
        <taxon>Ustilaginales</taxon>
        <taxon>Ustilaginaceae</taxon>
        <taxon>Sporisorium</taxon>
    </lineage>
</organism>
<dbReference type="SUPFAM" id="SSF56219">
    <property type="entry name" value="DNase I-like"/>
    <property type="match status" value="1"/>
</dbReference>
<dbReference type="GO" id="GO:0003824">
    <property type="term" value="F:catalytic activity"/>
    <property type="evidence" value="ECO:0007669"/>
    <property type="project" value="InterPro"/>
</dbReference>
<dbReference type="Proteomes" id="UP000242770">
    <property type="component" value="Unassembled WGS sequence"/>
</dbReference>
<dbReference type="AlphaFoldDB" id="A0A0F7S934"/>
<evidence type="ECO:0000259" key="1">
    <source>
        <dbReference type="Pfam" id="PF14529"/>
    </source>
</evidence>
<dbReference type="Pfam" id="PF14529">
    <property type="entry name" value="Exo_endo_phos_2"/>
    <property type="match status" value="1"/>
</dbReference>